<proteinExistence type="predicted"/>
<evidence type="ECO:0000313" key="3">
    <source>
        <dbReference type="Proteomes" id="UP000271817"/>
    </source>
</evidence>
<dbReference type="AlphaFoldDB" id="A0AB37R798"/>
<evidence type="ECO:0000313" key="2">
    <source>
        <dbReference type="EMBL" id="RMU20306.1"/>
    </source>
</evidence>
<dbReference type="Pfam" id="PF06892">
    <property type="entry name" value="Phage_CP76"/>
    <property type="match status" value="1"/>
</dbReference>
<dbReference type="GO" id="GO:0003677">
    <property type="term" value="F:DNA binding"/>
    <property type="evidence" value="ECO:0007669"/>
    <property type="project" value="InterPro"/>
</dbReference>
<protein>
    <submittedName>
        <fullName evidence="2">Uncharacterized protein</fullName>
    </submittedName>
</protein>
<gene>
    <name evidence="2" type="ORF">ALP33_00920</name>
</gene>
<accession>A0AB37R798</accession>
<reference evidence="2 3" key="1">
    <citation type="submission" date="2018-08" db="EMBL/GenBank/DDBJ databases">
        <title>Recombination of ecologically and evolutionarily significant loci maintains genetic cohesion in the Pseudomonas syringae species complex.</title>
        <authorList>
            <person name="Dillon M."/>
            <person name="Thakur S."/>
            <person name="Almeida R.N.D."/>
            <person name="Weir B.S."/>
            <person name="Guttman D.S."/>
        </authorList>
    </citation>
    <scope>NUCLEOTIDE SEQUENCE [LARGE SCALE GENOMIC DNA]</scope>
    <source>
        <strain evidence="2 3">ICMP 3402</strain>
    </source>
</reference>
<organism evidence="2 3">
    <name type="scientific">Pseudomonas amygdali pv. lachrymans</name>
    <name type="common">Pseudomonas syringae pv. lachrymans</name>
    <dbReference type="NCBI Taxonomy" id="53707"/>
    <lineage>
        <taxon>Bacteria</taxon>
        <taxon>Pseudomonadati</taxon>
        <taxon>Pseudomonadota</taxon>
        <taxon>Gammaproteobacteria</taxon>
        <taxon>Pseudomonadales</taxon>
        <taxon>Pseudomonadaceae</taxon>
        <taxon>Pseudomonas</taxon>
        <taxon>Pseudomonas amygdali</taxon>
    </lineage>
</organism>
<feature type="non-terminal residue" evidence="2">
    <location>
        <position position="1"/>
    </location>
</feature>
<dbReference type="Proteomes" id="UP000271817">
    <property type="component" value="Unassembled WGS sequence"/>
</dbReference>
<evidence type="ECO:0000256" key="1">
    <source>
        <dbReference type="SAM" id="MobiDB-lite"/>
    </source>
</evidence>
<comment type="caution">
    <text evidence="2">The sequence shown here is derived from an EMBL/GenBank/DDBJ whole genome shotgun (WGS) entry which is preliminary data.</text>
</comment>
<name>A0AB37R798_PSEAV</name>
<dbReference type="InterPro" id="IPR009679">
    <property type="entry name" value="Phage_186_CII-like"/>
</dbReference>
<feature type="region of interest" description="Disordered" evidence="1">
    <location>
        <begin position="1"/>
        <end position="36"/>
    </location>
</feature>
<dbReference type="EMBL" id="RBTW01000125">
    <property type="protein sequence ID" value="RMU20306.1"/>
    <property type="molecule type" value="Genomic_DNA"/>
</dbReference>
<sequence>RRPGWPTLKLRSRRPRRTFDPDTRPQLSPGRDQHRDCLHTNDLRPLKALAEEFGCDVVARQRPAPKPLLAALAHLAAESGDVKRLIYDATLDNHISQHEKAQAKKPFRKQSTRFKCFESR</sequence>